<dbReference type="AlphaFoldDB" id="A0A517Q7J5"/>
<feature type="transmembrane region" description="Helical" evidence="2">
    <location>
        <begin position="12"/>
        <end position="29"/>
    </location>
</feature>
<feature type="transmembrane region" description="Helical" evidence="2">
    <location>
        <begin position="41"/>
        <end position="65"/>
    </location>
</feature>
<feature type="transmembrane region" description="Helical" evidence="2">
    <location>
        <begin position="223"/>
        <end position="242"/>
    </location>
</feature>
<feature type="compositionally biased region" description="Polar residues" evidence="1">
    <location>
        <begin position="347"/>
        <end position="363"/>
    </location>
</feature>
<keyword evidence="2" id="KW-0472">Membrane</keyword>
<dbReference type="PANTHER" id="PTHR10361:SF28">
    <property type="entry name" value="P3 PROTEIN-RELATED"/>
    <property type="match status" value="1"/>
</dbReference>
<dbReference type="InterPro" id="IPR004710">
    <property type="entry name" value="Bilac:Na_transpt"/>
</dbReference>
<keyword evidence="2" id="KW-1133">Transmembrane helix</keyword>
<sequence length="363" mass="39233">MKYLSRLSHLVHARFIWLLLGSYVVAAFFPELGLSIRSLSWGSISLPMIMLGFLLFNAGLGVELSALRKLKQDPLPLAWGLSANLFIPICYIACVMLTMQLWHNPDEVQHILVGLALVASMPIAGSSTAWSQNSNGNMAISLGMVLFSTFHSPLATPLALHTVGFMTTGDYSEDLHELAGSQTGWFLLIAVILPSALGILCHQLMGKERVKARRANLKLFNSAILLLLNYSNASVSLPQAIANPDFDFLAVTLVITSLLCIIAFFTGWVISRLKHTDKADQIALMFGLGMNNNGTGLVLASMALADHPGVLLPIIFYNLVQHLIAGTVDHLMFCGPGNDGSAKESETGSPSRFFQQAPQKGAG</sequence>
<reference evidence="3 4" key="1">
    <citation type="submission" date="2019-03" db="EMBL/GenBank/DDBJ databases">
        <title>Deep-cultivation of Planctomycetes and their phenomic and genomic characterization uncovers novel biology.</title>
        <authorList>
            <person name="Wiegand S."/>
            <person name="Jogler M."/>
            <person name="Boedeker C."/>
            <person name="Pinto D."/>
            <person name="Vollmers J."/>
            <person name="Rivas-Marin E."/>
            <person name="Kohn T."/>
            <person name="Peeters S.H."/>
            <person name="Heuer A."/>
            <person name="Rast P."/>
            <person name="Oberbeckmann S."/>
            <person name="Bunk B."/>
            <person name="Jeske O."/>
            <person name="Meyerdierks A."/>
            <person name="Storesund J.E."/>
            <person name="Kallscheuer N."/>
            <person name="Luecker S."/>
            <person name="Lage O.M."/>
            <person name="Pohl T."/>
            <person name="Merkel B.J."/>
            <person name="Hornburger P."/>
            <person name="Mueller R.-W."/>
            <person name="Bruemmer F."/>
            <person name="Labrenz M."/>
            <person name="Spormann A.M."/>
            <person name="Op den Camp H."/>
            <person name="Overmann J."/>
            <person name="Amann R."/>
            <person name="Jetten M.S.M."/>
            <person name="Mascher T."/>
            <person name="Medema M.H."/>
            <person name="Devos D.P."/>
            <person name="Kaster A.-K."/>
            <person name="Ovreas L."/>
            <person name="Rohde M."/>
            <person name="Galperin M.Y."/>
            <person name="Jogler C."/>
        </authorList>
    </citation>
    <scope>NUCLEOTIDE SEQUENCE [LARGE SCALE GENOMIC DNA]</scope>
    <source>
        <strain evidence="3 4">Enr10</strain>
    </source>
</reference>
<dbReference type="Pfam" id="PF13593">
    <property type="entry name" value="SBF_like"/>
    <property type="match status" value="1"/>
</dbReference>
<feature type="transmembrane region" description="Helical" evidence="2">
    <location>
        <begin position="77"/>
        <end position="102"/>
    </location>
</feature>
<feature type="transmembrane region" description="Helical" evidence="2">
    <location>
        <begin position="183"/>
        <end position="202"/>
    </location>
</feature>
<evidence type="ECO:0000256" key="2">
    <source>
        <dbReference type="SAM" id="Phobius"/>
    </source>
</evidence>
<organism evidence="3 4">
    <name type="scientific">Gimesia panareensis</name>
    <dbReference type="NCBI Taxonomy" id="2527978"/>
    <lineage>
        <taxon>Bacteria</taxon>
        <taxon>Pseudomonadati</taxon>
        <taxon>Planctomycetota</taxon>
        <taxon>Planctomycetia</taxon>
        <taxon>Planctomycetales</taxon>
        <taxon>Planctomycetaceae</taxon>
        <taxon>Gimesia</taxon>
    </lineage>
</organism>
<feature type="transmembrane region" description="Helical" evidence="2">
    <location>
        <begin position="142"/>
        <end position="163"/>
    </location>
</feature>
<feature type="region of interest" description="Disordered" evidence="1">
    <location>
        <begin position="339"/>
        <end position="363"/>
    </location>
</feature>
<name>A0A517Q7J5_9PLAN</name>
<dbReference type="InterPro" id="IPR038770">
    <property type="entry name" value="Na+/solute_symporter_sf"/>
</dbReference>
<proteinExistence type="predicted"/>
<accession>A0A517Q7J5</accession>
<evidence type="ECO:0000256" key="1">
    <source>
        <dbReference type="SAM" id="MobiDB-lite"/>
    </source>
</evidence>
<keyword evidence="2" id="KW-0812">Transmembrane</keyword>
<dbReference type="Proteomes" id="UP000315647">
    <property type="component" value="Chromosome"/>
</dbReference>
<gene>
    <name evidence="3" type="ORF">Enr10x_29180</name>
</gene>
<dbReference type="EMBL" id="CP037421">
    <property type="protein sequence ID" value="QDT27600.1"/>
    <property type="molecule type" value="Genomic_DNA"/>
</dbReference>
<dbReference type="Gene3D" id="1.20.1530.20">
    <property type="match status" value="1"/>
</dbReference>
<dbReference type="InterPro" id="IPR016833">
    <property type="entry name" value="Put_Na-Bile_cotransptr"/>
</dbReference>
<dbReference type="RefSeq" id="WP_145450127.1">
    <property type="nucleotide sequence ID" value="NZ_CP037421.1"/>
</dbReference>
<keyword evidence="4" id="KW-1185">Reference proteome</keyword>
<evidence type="ECO:0000313" key="3">
    <source>
        <dbReference type="EMBL" id="QDT27600.1"/>
    </source>
</evidence>
<feature type="transmembrane region" description="Helical" evidence="2">
    <location>
        <begin position="248"/>
        <end position="270"/>
    </location>
</feature>
<feature type="transmembrane region" description="Helical" evidence="2">
    <location>
        <begin position="282"/>
        <end position="304"/>
    </location>
</feature>
<feature type="transmembrane region" description="Helical" evidence="2">
    <location>
        <begin position="108"/>
        <end position="130"/>
    </location>
</feature>
<protein>
    <submittedName>
        <fullName evidence="3">Sodium Bile acid symporter family protein</fullName>
    </submittedName>
</protein>
<evidence type="ECO:0000313" key="4">
    <source>
        <dbReference type="Proteomes" id="UP000315647"/>
    </source>
</evidence>
<dbReference type="PANTHER" id="PTHR10361">
    <property type="entry name" value="SODIUM-BILE ACID COTRANSPORTER"/>
    <property type="match status" value="1"/>
</dbReference>